<organism evidence="1 2">
    <name type="scientific">Litorivivens lipolytica</name>
    <dbReference type="NCBI Taxonomy" id="1524264"/>
    <lineage>
        <taxon>Bacteria</taxon>
        <taxon>Pseudomonadati</taxon>
        <taxon>Pseudomonadota</taxon>
        <taxon>Gammaproteobacteria</taxon>
        <taxon>Litorivivens</taxon>
    </lineage>
</organism>
<gene>
    <name evidence="1" type="ORF">FHR99_002835</name>
</gene>
<dbReference type="Pfam" id="PF09523">
    <property type="entry name" value="DUF2390"/>
    <property type="match status" value="1"/>
</dbReference>
<dbReference type="NCBIfam" id="TIGR02444">
    <property type="entry name" value="TIGR02444 family protein"/>
    <property type="match status" value="1"/>
</dbReference>
<evidence type="ECO:0000313" key="1">
    <source>
        <dbReference type="EMBL" id="MBB3048561.1"/>
    </source>
</evidence>
<accession>A0A7W4W6W2</accession>
<proteinExistence type="predicted"/>
<keyword evidence="2" id="KW-1185">Reference proteome</keyword>
<dbReference type="RefSeq" id="WP_183411342.1">
    <property type="nucleotide sequence ID" value="NZ_JACHWY010000003.1"/>
</dbReference>
<dbReference type="AlphaFoldDB" id="A0A7W4W6W2"/>
<dbReference type="InterPro" id="IPR012659">
    <property type="entry name" value="CHP02444"/>
</dbReference>
<sequence>MADNALWQYSLLVYSQPPVHRLCQKLQDEYGADVNLLLSACWLGKRGIVWSPEQVADMVKHSQAFRSDYLLQLRALRRKMKQHAPPNIYQEAQRFEMALERWQQDDIYAYWQKATVSPKKQSFSLCAQTNLHRYFDQLELAWNGLLSELVEAITVVPPAEGD</sequence>
<protein>
    <submittedName>
        <fullName evidence="1">Uncharacterized protein (TIGR02444 family)</fullName>
    </submittedName>
</protein>
<comment type="caution">
    <text evidence="1">The sequence shown here is derived from an EMBL/GenBank/DDBJ whole genome shotgun (WGS) entry which is preliminary data.</text>
</comment>
<name>A0A7W4W6W2_9GAMM</name>
<reference evidence="1 2" key="1">
    <citation type="submission" date="2020-08" db="EMBL/GenBank/DDBJ databases">
        <title>Genomic Encyclopedia of Type Strains, Phase III (KMG-III): the genomes of soil and plant-associated and newly described type strains.</title>
        <authorList>
            <person name="Whitman W."/>
        </authorList>
    </citation>
    <scope>NUCLEOTIDE SEQUENCE [LARGE SCALE GENOMIC DNA]</scope>
    <source>
        <strain evidence="1 2">CECT 8654</strain>
    </source>
</reference>
<dbReference type="EMBL" id="JACHWY010000003">
    <property type="protein sequence ID" value="MBB3048561.1"/>
    <property type="molecule type" value="Genomic_DNA"/>
</dbReference>
<dbReference type="Proteomes" id="UP000537130">
    <property type="component" value="Unassembled WGS sequence"/>
</dbReference>
<evidence type="ECO:0000313" key="2">
    <source>
        <dbReference type="Proteomes" id="UP000537130"/>
    </source>
</evidence>